<proteinExistence type="predicted"/>
<dbReference type="SMART" id="SM00225">
    <property type="entry name" value="BTB"/>
    <property type="match status" value="1"/>
</dbReference>
<keyword evidence="2" id="KW-1185">Reference proteome</keyword>
<dbReference type="SUPFAM" id="SSF49599">
    <property type="entry name" value="TRAF domain-like"/>
    <property type="match status" value="1"/>
</dbReference>
<dbReference type="CDD" id="cd18186">
    <property type="entry name" value="BTB_POZ_ZBTB_KLHL-like"/>
    <property type="match status" value="1"/>
</dbReference>
<dbReference type="InterPro" id="IPR002083">
    <property type="entry name" value="MATH/TRAF_dom"/>
</dbReference>
<protein>
    <submittedName>
        <fullName evidence="3">BTB domain-containing protein</fullName>
    </submittedName>
</protein>
<dbReference type="Gene3D" id="2.60.210.10">
    <property type="entry name" value="Apoptosis, Tumor Necrosis Factor Receptor Associated Protein 2, Chain A"/>
    <property type="match status" value="1"/>
</dbReference>
<dbReference type="PANTHER" id="PTHR47022:SF1">
    <property type="entry name" value="BTB AND MATH DOMAIN-CONTAINING PROTEIN 36-RELATED"/>
    <property type="match status" value="1"/>
</dbReference>
<name>A0A183BTF6_GLOPA</name>
<evidence type="ECO:0000259" key="1">
    <source>
        <dbReference type="PROSITE" id="PS50097"/>
    </source>
</evidence>
<dbReference type="Gene3D" id="3.30.710.10">
    <property type="entry name" value="Potassium Channel Kv1.1, Chain A"/>
    <property type="match status" value="1"/>
</dbReference>
<evidence type="ECO:0000313" key="2">
    <source>
        <dbReference type="Proteomes" id="UP000050741"/>
    </source>
</evidence>
<sequence length="433" mass="49194">MAESNNNLGTENTRGENAAVLRHQCAVTFGCAAAIEQIRSSTTIAARPFDFTNAVNEHQITMIRPRMASTGTAAEPTHSSLTHDLSQLSSSEKMRKLEQALFDYIIWTTWEGDVSMEHHHLQQHQQQLFVSMCTVNTPSSCPSDCREITWRGPKGVISDPAVFINGLPWRVVIAHLDDYVGFAVKCCGDEKNMTWSCRATIHGTILSRKKSYAGLGQREGRHIFHARENGWGWHQFIKFEELMDPKNGLYEAKEDVVTFKAKVIAEKPNGIAEVRREDALLVNGKVVYVNKHLLAAYSEYFRILFFGENAEEIPNIQIDEVSDAVTYFERLISTMDPLNEEELNDKCVEGILLLANRFLLDCVLKRCVEFLLEKSKKSAIFKFRLADQCGIFGLKEKILDEMTVEDFSTYEINKMGAEAVKELSERQNELFRH</sequence>
<dbReference type="InterPro" id="IPR008974">
    <property type="entry name" value="TRAF-like"/>
</dbReference>
<dbReference type="SUPFAM" id="SSF54695">
    <property type="entry name" value="POZ domain"/>
    <property type="match status" value="1"/>
</dbReference>
<evidence type="ECO:0000313" key="3">
    <source>
        <dbReference type="WBParaSite" id="GPLIN_000389200"/>
    </source>
</evidence>
<reference evidence="2" key="1">
    <citation type="submission" date="2014-05" db="EMBL/GenBank/DDBJ databases">
        <title>The genome and life-stage specific transcriptomes of Globodera pallida elucidate key aspects of plant parasitism by a cyst nematode.</title>
        <authorList>
            <person name="Cotton J.A."/>
            <person name="Lilley C.J."/>
            <person name="Jones L.M."/>
            <person name="Kikuchi T."/>
            <person name="Reid A.J."/>
            <person name="Thorpe P."/>
            <person name="Tsai I.J."/>
            <person name="Beasley H."/>
            <person name="Blok V."/>
            <person name="Cock P.J.A."/>
            <person name="Van den Akker S.E."/>
            <person name="Holroyd N."/>
            <person name="Hunt M."/>
            <person name="Mantelin S."/>
            <person name="Naghra H."/>
            <person name="Pain A."/>
            <person name="Palomares-Rius J.E."/>
            <person name="Zarowiecki M."/>
            <person name="Berriman M."/>
            <person name="Jones J.T."/>
            <person name="Urwin P.E."/>
        </authorList>
    </citation>
    <scope>NUCLEOTIDE SEQUENCE [LARGE SCALE GENOMIC DNA]</scope>
    <source>
        <strain evidence="2">Lindley</strain>
    </source>
</reference>
<dbReference type="WBParaSite" id="GPLIN_000389200">
    <property type="protein sequence ID" value="GPLIN_000389200"/>
    <property type="gene ID" value="GPLIN_000389200"/>
</dbReference>
<feature type="domain" description="BTB" evidence="1">
    <location>
        <begin position="276"/>
        <end position="335"/>
    </location>
</feature>
<dbReference type="PANTHER" id="PTHR47022">
    <property type="entry name" value="BTB AND MATH DOMAIN-CONTAINING PROTEIN 36-RELATED"/>
    <property type="match status" value="1"/>
</dbReference>
<dbReference type="Pfam" id="PF22486">
    <property type="entry name" value="MATH_2"/>
    <property type="match status" value="1"/>
</dbReference>
<dbReference type="Pfam" id="PF00651">
    <property type="entry name" value="BTB"/>
    <property type="match status" value="1"/>
</dbReference>
<organism evidence="2 3">
    <name type="scientific">Globodera pallida</name>
    <name type="common">Potato cyst nematode worm</name>
    <name type="synonym">Heterodera pallida</name>
    <dbReference type="NCBI Taxonomy" id="36090"/>
    <lineage>
        <taxon>Eukaryota</taxon>
        <taxon>Metazoa</taxon>
        <taxon>Ecdysozoa</taxon>
        <taxon>Nematoda</taxon>
        <taxon>Chromadorea</taxon>
        <taxon>Rhabditida</taxon>
        <taxon>Tylenchina</taxon>
        <taxon>Tylenchomorpha</taxon>
        <taxon>Tylenchoidea</taxon>
        <taxon>Heteroderidae</taxon>
        <taxon>Heteroderinae</taxon>
        <taxon>Globodera</taxon>
    </lineage>
</organism>
<dbReference type="InterPro" id="IPR011333">
    <property type="entry name" value="SKP1/BTB/POZ_sf"/>
</dbReference>
<reference evidence="3" key="2">
    <citation type="submission" date="2016-06" db="UniProtKB">
        <authorList>
            <consortium name="WormBaseParasite"/>
        </authorList>
    </citation>
    <scope>IDENTIFICATION</scope>
</reference>
<dbReference type="AlphaFoldDB" id="A0A183BTF6"/>
<dbReference type="Proteomes" id="UP000050741">
    <property type="component" value="Unassembled WGS sequence"/>
</dbReference>
<accession>A0A183BTF6</accession>
<dbReference type="PROSITE" id="PS50097">
    <property type="entry name" value="BTB"/>
    <property type="match status" value="1"/>
</dbReference>
<dbReference type="InterPro" id="IPR000210">
    <property type="entry name" value="BTB/POZ_dom"/>
</dbReference>